<name>A0A6N2KTA0_SALVM</name>
<organism evidence="1">
    <name type="scientific">Salix viminalis</name>
    <name type="common">Common osier</name>
    <name type="synonym">Basket willow</name>
    <dbReference type="NCBI Taxonomy" id="40686"/>
    <lineage>
        <taxon>Eukaryota</taxon>
        <taxon>Viridiplantae</taxon>
        <taxon>Streptophyta</taxon>
        <taxon>Embryophyta</taxon>
        <taxon>Tracheophyta</taxon>
        <taxon>Spermatophyta</taxon>
        <taxon>Magnoliopsida</taxon>
        <taxon>eudicotyledons</taxon>
        <taxon>Gunneridae</taxon>
        <taxon>Pentapetalae</taxon>
        <taxon>rosids</taxon>
        <taxon>fabids</taxon>
        <taxon>Malpighiales</taxon>
        <taxon>Salicaceae</taxon>
        <taxon>Saliceae</taxon>
        <taxon>Salix</taxon>
    </lineage>
</organism>
<proteinExistence type="predicted"/>
<gene>
    <name evidence="1" type="ORF">SVIM_LOCUS136189</name>
</gene>
<accession>A0A6N2KTA0</accession>
<protein>
    <submittedName>
        <fullName evidence="1">Uncharacterized protein</fullName>
    </submittedName>
</protein>
<evidence type="ECO:0000313" key="1">
    <source>
        <dbReference type="EMBL" id="VFU31757.1"/>
    </source>
</evidence>
<dbReference type="AlphaFoldDB" id="A0A6N2KTA0"/>
<sequence>MLLDFTSLHSQIKAFYNTRGALPVFLLKQRNYTRKPERGLNLHLTSIYPLRDLSLTVLKQKVLLPRSFSREGGEEDTVLSISLLSAANLDKIVEHHL</sequence>
<dbReference type="EMBL" id="CAADRP010000768">
    <property type="protein sequence ID" value="VFU31757.1"/>
    <property type="molecule type" value="Genomic_DNA"/>
</dbReference>
<reference evidence="1" key="1">
    <citation type="submission" date="2019-03" db="EMBL/GenBank/DDBJ databases">
        <authorList>
            <person name="Mank J."/>
            <person name="Almeida P."/>
        </authorList>
    </citation>
    <scope>NUCLEOTIDE SEQUENCE</scope>
    <source>
        <strain evidence="1">78183</strain>
    </source>
</reference>